<proteinExistence type="inferred from homology"/>
<dbReference type="GO" id="GO:0006457">
    <property type="term" value="P:protein folding"/>
    <property type="evidence" value="ECO:0007669"/>
    <property type="project" value="UniProtKB-UniRule"/>
</dbReference>
<dbReference type="SUPFAM" id="SSF55874">
    <property type="entry name" value="ATPase domain of HSP90 chaperone/DNA topoisomerase II/histidine kinase"/>
    <property type="match status" value="1"/>
</dbReference>
<evidence type="ECO:0000256" key="6">
    <source>
        <dbReference type="ARBA" id="ARBA00023016"/>
    </source>
</evidence>
<dbReference type="Gene3D" id="3.30.565.10">
    <property type="entry name" value="Histidine kinase-like ATPase, C-terminal domain"/>
    <property type="match status" value="1"/>
</dbReference>
<comment type="subunit">
    <text evidence="10">Homodimer.</text>
</comment>
<dbReference type="FunFam" id="3.30.230.80:FF:000002">
    <property type="entry name" value="Molecular chaperone HtpG"/>
    <property type="match status" value="1"/>
</dbReference>
<dbReference type="GO" id="GO:0005737">
    <property type="term" value="C:cytoplasm"/>
    <property type="evidence" value="ECO:0007669"/>
    <property type="project" value="UniProtKB-SubCell"/>
</dbReference>
<feature type="binding site" evidence="11">
    <location>
        <position position="37"/>
    </location>
    <ligand>
        <name>ATP</name>
        <dbReference type="ChEBI" id="CHEBI:30616"/>
    </ligand>
</feature>
<keyword evidence="5 10" id="KW-0067">ATP-binding</keyword>
<comment type="similarity">
    <text evidence="2 10">Belongs to the heat shock protein 90 family.</text>
</comment>
<feature type="binding site" evidence="11">
    <location>
        <begin position="103"/>
        <end position="104"/>
    </location>
    <ligand>
        <name>ATP</name>
        <dbReference type="ChEBI" id="CHEBI:30616"/>
    </ligand>
</feature>
<dbReference type="RefSeq" id="WP_023907955.1">
    <property type="nucleotide sequence ID" value="NZ_CP009826.2"/>
</dbReference>
<dbReference type="Pfam" id="PF00183">
    <property type="entry name" value="HSP90"/>
    <property type="match status" value="1"/>
</dbReference>
<feature type="region of interest" description="C" evidence="10">
    <location>
        <begin position="562"/>
        <end position="636"/>
    </location>
</feature>
<dbReference type="PRINTS" id="PR00775">
    <property type="entry name" value="HEATSHOCK90"/>
</dbReference>
<feature type="binding site" evidence="11">
    <location>
        <position position="102"/>
    </location>
    <ligand>
        <name>ATP</name>
        <dbReference type="ChEBI" id="CHEBI:30616"/>
    </ligand>
</feature>
<feature type="binding site" evidence="11">
    <location>
        <position position="344"/>
    </location>
    <ligand>
        <name>ATP</name>
        <dbReference type="ChEBI" id="CHEBI:30616"/>
    </ligand>
</feature>
<dbReference type="Gene3D" id="3.40.50.11260">
    <property type="match status" value="1"/>
</dbReference>
<evidence type="ECO:0000256" key="11">
    <source>
        <dbReference type="PIRSR" id="PIRSR002583-1"/>
    </source>
</evidence>
<dbReference type="InterPro" id="IPR020568">
    <property type="entry name" value="Ribosomal_Su5_D2-typ_SF"/>
</dbReference>
<dbReference type="KEGG" id="xfh:XFHB_10530"/>
<dbReference type="GO" id="GO:0005524">
    <property type="term" value="F:ATP binding"/>
    <property type="evidence" value="ECO:0007669"/>
    <property type="project" value="UniProtKB-UniRule"/>
</dbReference>
<evidence type="ECO:0000256" key="7">
    <source>
        <dbReference type="ARBA" id="ARBA00023186"/>
    </source>
</evidence>
<dbReference type="SMART" id="SM00387">
    <property type="entry name" value="HATPase_c"/>
    <property type="match status" value="1"/>
</dbReference>
<evidence type="ECO:0000256" key="3">
    <source>
        <dbReference type="ARBA" id="ARBA00022490"/>
    </source>
</evidence>
<evidence type="ECO:0000256" key="2">
    <source>
        <dbReference type="ARBA" id="ARBA00008239"/>
    </source>
</evidence>
<feature type="domain" description="Histidine kinase/HSP90-like ATPase" evidence="12">
    <location>
        <begin position="30"/>
        <end position="187"/>
    </location>
</feature>
<evidence type="ECO:0000256" key="5">
    <source>
        <dbReference type="ARBA" id="ARBA00022840"/>
    </source>
</evidence>
<evidence type="ECO:0000256" key="10">
    <source>
        <dbReference type="HAMAP-Rule" id="MF_00505"/>
    </source>
</evidence>
<comment type="subcellular location">
    <subcellularLocation>
        <location evidence="1 10">Cytoplasm</location>
    </subcellularLocation>
</comment>
<dbReference type="InterPro" id="IPR019805">
    <property type="entry name" value="Heat_shock_protein_90_CS"/>
</dbReference>
<reference evidence="14" key="1">
    <citation type="submission" date="2014-11" db="EMBL/GenBank/DDBJ databases">
        <title>Xylella fastidiosa Hib4 Genome Sequencing.</title>
        <authorList>
            <person name="Pierry P.M."/>
            <person name="da Silva A.M."/>
        </authorList>
    </citation>
    <scope>NUCLEOTIDE SEQUENCE [LARGE SCALE GENOMIC DNA]</scope>
    <source>
        <strain evidence="14">Hib4</strain>
    </source>
</reference>
<dbReference type="Pfam" id="PF13589">
    <property type="entry name" value="HATPase_c_3"/>
    <property type="match status" value="1"/>
</dbReference>
<feature type="binding site" evidence="11">
    <location>
        <position position="41"/>
    </location>
    <ligand>
        <name>ATP</name>
        <dbReference type="ChEBI" id="CHEBI:30616"/>
    </ligand>
</feature>
<dbReference type="EMBL" id="CP009885">
    <property type="protein sequence ID" value="ALR07217.1"/>
    <property type="molecule type" value="Genomic_DNA"/>
</dbReference>
<dbReference type="PANTHER" id="PTHR11528">
    <property type="entry name" value="HEAT SHOCK PROTEIN 90 FAMILY MEMBER"/>
    <property type="match status" value="1"/>
</dbReference>
<dbReference type="PROSITE" id="PS00298">
    <property type="entry name" value="HSP90"/>
    <property type="match status" value="1"/>
</dbReference>
<dbReference type="GO" id="GO:0051082">
    <property type="term" value="F:unfolded protein binding"/>
    <property type="evidence" value="ECO:0007669"/>
    <property type="project" value="UniProtKB-UniRule"/>
</dbReference>
<evidence type="ECO:0000313" key="14">
    <source>
        <dbReference type="Proteomes" id="UP000196980"/>
    </source>
</evidence>
<evidence type="ECO:0000313" key="13">
    <source>
        <dbReference type="EMBL" id="ALR07217.1"/>
    </source>
</evidence>
<keyword evidence="7 10" id="KW-0143">Chaperone</keyword>
<comment type="function">
    <text evidence="8 10">Molecular chaperone. Has ATPase activity.</text>
</comment>
<keyword evidence="4 10" id="KW-0547">Nucleotide-binding</keyword>
<feature type="region of interest" description="A; substrate-binding" evidence="10">
    <location>
        <begin position="1"/>
        <end position="344"/>
    </location>
</feature>
<sequence>MTLEADKQTHGFQTEVKQLLQLMIHSLYSNKEIFLRELISNAADAADKLRFEALSAPALLEEDPNLRIRVEFDKQAHTITIDDNGIGMSRDEAIAHLGTIAKSGTADFLKTLSGDQRKDANLIGQFGVGFYSAFIVADHVDVYSRRAGLTAAEGVHWSSKGEGNFEVATIDKPQRGTRVVLHLKENEQHFAEGWTLRSTLKKYSDHIGLPIEMLKEHHGKEEEKDAPKEAEWEAVNKASALWTRPKNDIKDEEYQEFYKHISHDMTNPLAWSHNKVEGKLEYTSLLYVPTRAPFDLYHRNAAKGLKLYVQRVFIMDQAEQFLPLYLRFIKGVVDSADLSLNVSREILQSGPVVDSMKAALSKRALDMLEKLAKDVPEDYKTFWKNFGQVLKEGPAEDYSNREKVASLLRFASTYDTSGDPSIALADYIARMKEGQDKLYYLTGESYAQIKDSPYLEVFRKKGIEVLLLVDRIDEWLMNYLHEFDGKSFVDIARGDLDLGNLDSEADKKAQEEIAKTKEALASRIKATLGEDVAEVRVSHRLTDSPAVLAIGEGDLGLQMRQLLEASGQKVPETKPVFEFNPSHPLIEKLDAEQDMDRFADLSHILFDQAALAAGDSLKDPANYVRRLNKLLLELSA</sequence>
<dbReference type="CDD" id="cd16927">
    <property type="entry name" value="HATPase_Hsp90-like"/>
    <property type="match status" value="1"/>
</dbReference>
<dbReference type="InterPro" id="IPR020575">
    <property type="entry name" value="Hsp90_N"/>
</dbReference>
<dbReference type="AlphaFoldDB" id="A0ABC8AFX7"/>
<feature type="binding site" evidence="11">
    <location>
        <position position="88"/>
    </location>
    <ligand>
        <name>ATP</name>
        <dbReference type="ChEBI" id="CHEBI:30616"/>
    </ligand>
</feature>
<dbReference type="Gene3D" id="3.30.230.80">
    <property type="match status" value="1"/>
</dbReference>
<dbReference type="SUPFAM" id="SSF110942">
    <property type="entry name" value="HSP90 C-terminal domain"/>
    <property type="match status" value="1"/>
</dbReference>
<evidence type="ECO:0000256" key="8">
    <source>
        <dbReference type="ARBA" id="ARBA00058590"/>
    </source>
</evidence>
<feature type="binding site" evidence="11">
    <location>
        <begin position="125"/>
        <end position="130"/>
    </location>
    <ligand>
        <name>ATP</name>
        <dbReference type="ChEBI" id="CHEBI:30616"/>
    </ligand>
</feature>
<evidence type="ECO:0000256" key="9">
    <source>
        <dbReference type="ARBA" id="ARBA00070675"/>
    </source>
</evidence>
<gene>
    <name evidence="10 13" type="primary">htpG</name>
    <name evidence="13" type="ORF">XFHB_10530</name>
</gene>
<feature type="binding site" evidence="11">
    <location>
        <position position="177"/>
    </location>
    <ligand>
        <name>ATP</name>
        <dbReference type="ChEBI" id="CHEBI:30616"/>
    </ligand>
</feature>
<dbReference type="InterPro" id="IPR037196">
    <property type="entry name" value="HSP90_C"/>
</dbReference>
<dbReference type="InterPro" id="IPR001404">
    <property type="entry name" value="Hsp90_fam"/>
</dbReference>
<dbReference type="PIRSF" id="PIRSF002583">
    <property type="entry name" value="Hsp90"/>
    <property type="match status" value="1"/>
</dbReference>
<dbReference type="SUPFAM" id="SSF54211">
    <property type="entry name" value="Ribosomal protein S5 domain 2-like"/>
    <property type="match status" value="1"/>
</dbReference>
<dbReference type="Gene3D" id="1.20.120.790">
    <property type="entry name" value="Heat shock protein 90, C-terminal domain"/>
    <property type="match status" value="1"/>
</dbReference>
<organism evidence="13 14">
    <name type="scientific">Xylella fastidiosa</name>
    <dbReference type="NCBI Taxonomy" id="2371"/>
    <lineage>
        <taxon>Bacteria</taxon>
        <taxon>Pseudomonadati</taxon>
        <taxon>Pseudomonadota</taxon>
        <taxon>Gammaproteobacteria</taxon>
        <taxon>Lysobacterales</taxon>
        <taxon>Lysobacteraceae</taxon>
        <taxon>Xylella</taxon>
    </lineage>
</organism>
<evidence type="ECO:0000259" key="12">
    <source>
        <dbReference type="SMART" id="SM00387"/>
    </source>
</evidence>
<accession>A0ABC8AFX7</accession>
<comment type="caution">
    <text evidence="10">Lacks conserved residue(s) required for the propagation of feature annotation.</text>
</comment>
<feature type="binding site" evidence="11">
    <location>
        <position position="83"/>
    </location>
    <ligand>
        <name>ATP</name>
        <dbReference type="ChEBI" id="CHEBI:30616"/>
    </ligand>
</feature>
<dbReference type="InterPro" id="IPR003594">
    <property type="entry name" value="HATPase_dom"/>
</dbReference>
<dbReference type="Proteomes" id="UP000196980">
    <property type="component" value="Chromosome"/>
</dbReference>
<protein>
    <recommendedName>
        <fullName evidence="9 10">Chaperone protein HtpG</fullName>
    </recommendedName>
    <alternativeName>
        <fullName evidence="10">Heat shock protein HtpG</fullName>
    </alternativeName>
    <alternativeName>
        <fullName evidence="10">High temperature protein G</fullName>
    </alternativeName>
</protein>
<evidence type="ECO:0000256" key="4">
    <source>
        <dbReference type="ARBA" id="ARBA00022741"/>
    </source>
</evidence>
<keyword evidence="6 10" id="KW-0346">Stress response</keyword>
<dbReference type="InterPro" id="IPR036890">
    <property type="entry name" value="HATPase_C_sf"/>
</dbReference>
<evidence type="ECO:0000256" key="1">
    <source>
        <dbReference type="ARBA" id="ARBA00004496"/>
    </source>
</evidence>
<dbReference type="NCBIfam" id="NF003555">
    <property type="entry name" value="PRK05218.1"/>
    <property type="match status" value="1"/>
</dbReference>
<keyword evidence="3 10" id="KW-0963">Cytoplasm</keyword>
<name>A0ABC8AFX7_XYLFS</name>
<dbReference type="HAMAP" id="MF_00505">
    <property type="entry name" value="HSP90"/>
    <property type="match status" value="1"/>
</dbReference>
<dbReference type="FunFam" id="3.30.565.10:FF:000009">
    <property type="entry name" value="Molecular chaperone HtpG"/>
    <property type="match status" value="1"/>
</dbReference>